<dbReference type="GeneID" id="26639929"/>
<reference evidence="1 2" key="1">
    <citation type="journal article" date="2016" name="Genome Announc.">
        <title>Complete Genome Sequences of Five Bacteriophages That Infect Rhodobacter capsulatus.</title>
        <authorList>
            <person name="Bollivar D.W."/>
            <person name="Bernardoni B."/>
            <person name="Bockman M.R."/>
            <person name="Miller B.M."/>
            <person name="Russell D.A."/>
            <person name="Delesalle V.A."/>
            <person name="Krukonis G.P."/>
            <person name="Hatfull G.F."/>
            <person name="Cross M.R."/>
            <person name="Szewczyk M.M."/>
            <person name="Eppurath A."/>
        </authorList>
    </citation>
    <scope>NUCLEOTIDE SEQUENCE [LARGE SCALE GENOMIC DNA]</scope>
</reference>
<dbReference type="Proteomes" id="UP000201506">
    <property type="component" value="Segment"/>
</dbReference>
<evidence type="ECO:0000313" key="2">
    <source>
        <dbReference type="Proteomes" id="UP000201506"/>
    </source>
</evidence>
<organism evidence="1 2">
    <name type="scientific">Rhodobacter phage RcRhea</name>
    <dbReference type="NCBI Taxonomy" id="1662332"/>
    <lineage>
        <taxon>Viruses</taxon>
        <taxon>Duplodnaviria</taxon>
        <taxon>Heunggongvirae</taxon>
        <taxon>Uroviricota</taxon>
        <taxon>Caudoviricetes</taxon>
        <taxon>Cronusvirus</taxon>
        <taxon>Cronusvirus cronus</taxon>
    </lineage>
</organism>
<dbReference type="RefSeq" id="YP_009213477.1">
    <property type="nucleotide sequence ID" value="NC_028954.1"/>
</dbReference>
<protein>
    <submittedName>
        <fullName evidence="1">Major tail protein</fullName>
    </submittedName>
</protein>
<accession>A0A0K1LLC6</accession>
<sequence length="129" mass="13155">MAKIHGHGGVLKIGTDDLGHLQGWNLDVQANVTEGYSMGDGWADNEATVKKWSGSAEVYFDPADAAQIAADVGDVVALAFYPGGDGSGATYRSGQAVVTGVPLSGTKDGWVALTINFAGKGPLTTATVT</sequence>
<dbReference type="EMBL" id="KR935216">
    <property type="protein sequence ID" value="AKU43254.1"/>
    <property type="molecule type" value="Genomic_DNA"/>
</dbReference>
<dbReference type="KEGG" id="vg:26639929"/>
<gene>
    <name evidence="1" type="ORF">RCRHEA_10</name>
</gene>
<name>A0A0K1LLC6_9CAUD</name>
<evidence type="ECO:0000313" key="1">
    <source>
        <dbReference type="EMBL" id="AKU43254.1"/>
    </source>
</evidence>
<proteinExistence type="predicted"/>